<accession>A0A0A8ZNU3</accession>
<dbReference type="AlphaFoldDB" id="A0A0A8ZNU3"/>
<dbReference type="EMBL" id="GBRH01259470">
    <property type="protein sequence ID" value="JAD38425.1"/>
    <property type="molecule type" value="Transcribed_RNA"/>
</dbReference>
<reference evidence="1" key="1">
    <citation type="submission" date="2014-09" db="EMBL/GenBank/DDBJ databases">
        <authorList>
            <person name="Magalhaes I.L.F."/>
            <person name="Oliveira U."/>
            <person name="Santos F.R."/>
            <person name="Vidigal T.H.D.A."/>
            <person name="Brescovit A.D."/>
            <person name="Santos A.J."/>
        </authorList>
    </citation>
    <scope>NUCLEOTIDE SEQUENCE</scope>
    <source>
        <tissue evidence="1">Shoot tissue taken approximately 20 cm above the soil surface</tissue>
    </source>
</reference>
<evidence type="ECO:0000313" key="1">
    <source>
        <dbReference type="EMBL" id="JAD38425.1"/>
    </source>
</evidence>
<proteinExistence type="predicted"/>
<sequence length="34" mass="4193">MELLVWIFVCNVSCSFYWVRNSHEWYILVLVPFV</sequence>
<name>A0A0A8ZNU3_ARUDO</name>
<protein>
    <submittedName>
        <fullName evidence="1">Uncharacterized protein</fullName>
    </submittedName>
</protein>
<reference evidence="1" key="2">
    <citation type="journal article" date="2015" name="Data Brief">
        <title>Shoot transcriptome of the giant reed, Arundo donax.</title>
        <authorList>
            <person name="Barrero R.A."/>
            <person name="Guerrero F.D."/>
            <person name="Moolhuijzen P."/>
            <person name="Goolsby J.A."/>
            <person name="Tidwell J."/>
            <person name="Bellgard S.E."/>
            <person name="Bellgard M.I."/>
        </authorList>
    </citation>
    <scope>NUCLEOTIDE SEQUENCE</scope>
    <source>
        <tissue evidence="1">Shoot tissue taken approximately 20 cm above the soil surface</tissue>
    </source>
</reference>
<organism evidence="1">
    <name type="scientific">Arundo donax</name>
    <name type="common">Giant reed</name>
    <name type="synonym">Donax arundinaceus</name>
    <dbReference type="NCBI Taxonomy" id="35708"/>
    <lineage>
        <taxon>Eukaryota</taxon>
        <taxon>Viridiplantae</taxon>
        <taxon>Streptophyta</taxon>
        <taxon>Embryophyta</taxon>
        <taxon>Tracheophyta</taxon>
        <taxon>Spermatophyta</taxon>
        <taxon>Magnoliopsida</taxon>
        <taxon>Liliopsida</taxon>
        <taxon>Poales</taxon>
        <taxon>Poaceae</taxon>
        <taxon>PACMAD clade</taxon>
        <taxon>Arundinoideae</taxon>
        <taxon>Arundineae</taxon>
        <taxon>Arundo</taxon>
    </lineage>
</organism>